<dbReference type="Gene3D" id="3.40.50.80">
    <property type="entry name" value="Nucleotide-binding domain of ferredoxin-NADP reductase (FNR) module"/>
    <property type="match status" value="1"/>
</dbReference>
<dbReference type="InterPro" id="IPR006058">
    <property type="entry name" value="2Fe2S_fd_BS"/>
</dbReference>
<dbReference type="AlphaFoldDB" id="A0A8J7QJU9"/>
<gene>
    <name evidence="11" type="ORF">J3U88_27375</name>
</gene>
<dbReference type="Gene3D" id="3.10.20.30">
    <property type="match status" value="1"/>
</dbReference>
<dbReference type="PROSITE" id="PS51085">
    <property type="entry name" value="2FE2S_FER_2"/>
    <property type="match status" value="1"/>
</dbReference>
<dbReference type="Proteomes" id="UP000664417">
    <property type="component" value="Unassembled WGS sequence"/>
</dbReference>
<dbReference type="RefSeq" id="WP_207862199.1">
    <property type="nucleotide sequence ID" value="NZ_JAFREP010000033.1"/>
</dbReference>
<dbReference type="SUPFAM" id="SSF54292">
    <property type="entry name" value="2Fe-2S ferredoxin-like"/>
    <property type="match status" value="1"/>
</dbReference>
<dbReference type="InterPro" id="IPR017927">
    <property type="entry name" value="FAD-bd_FR_type"/>
</dbReference>
<dbReference type="PROSITE" id="PS00197">
    <property type="entry name" value="2FE2S_FER_1"/>
    <property type="match status" value="1"/>
</dbReference>
<evidence type="ECO:0000256" key="3">
    <source>
        <dbReference type="ARBA" id="ARBA00022714"/>
    </source>
</evidence>
<proteinExistence type="predicted"/>
<evidence type="ECO:0000259" key="9">
    <source>
        <dbReference type="PROSITE" id="PS51085"/>
    </source>
</evidence>
<feature type="domain" description="FAD-binding FR-type" evidence="10">
    <location>
        <begin position="6"/>
        <end position="111"/>
    </location>
</feature>
<dbReference type="Pfam" id="PF00111">
    <property type="entry name" value="Fer2"/>
    <property type="match status" value="1"/>
</dbReference>
<dbReference type="InterPro" id="IPR008333">
    <property type="entry name" value="Cbr1-like_FAD-bd_dom"/>
</dbReference>
<dbReference type="GO" id="GO:0016491">
    <property type="term" value="F:oxidoreductase activity"/>
    <property type="evidence" value="ECO:0007669"/>
    <property type="project" value="UniProtKB-KW"/>
</dbReference>
<evidence type="ECO:0000259" key="10">
    <source>
        <dbReference type="PROSITE" id="PS51384"/>
    </source>
</evidence>
<keyword evidence="5" id="KW-0274">FAD</keyword>
<accession>A0A8J7QJU9</accession>
<dbReference type="SUPFAM" id="SSF63380">
    <property type="entry name" value="Riboflavin synthase domain-like"/>
    <property type="match status" value="1"/>
</dbReference>
<keyword evidence="6" id="KW-0560">Oxidoreductase</keyword>
<reference evidence="11" key="1">
    <citation type="submission" date="2021-03" db="EMBL/GenBank/DDBJ databases">
        <authorList>
            <person name="Wang G."/>
        </authorList>
    </citation>
    <scope>NUCLEOTIDE SEQUENCE</scope>
    <source>
        <strain evidence="11">KCTC 12899</strain>
    </source>
</reference>
<evidence type="ECO:0000256" key="4">
    <source>
        <dbReference type="ARBA" id="ARBA00022723"/>
    </source>
</evidence>
<dbReference type="EMBL" id="JAFREP010000033">
    <property type="protein sequence ID" value="MBO1322226.1"/>
    <property type="molecule type" value="Genomic_DNA"/>
</dbReference>
<dbReference type="Pfam" id="PF00175">
    <property type="entry name" value="NAD_binding_1"/>
    <property type="match status" value="1"/>
</dbReference>
<evidence type="ECO:0000256" key="2">
    <source>
        <dbReference type="ARBA" id="ARBA00022630"/>
    </source>
</evidence>
<dbReference type="PROSITE" id="PS51384">
    <property type="entry name" value="FAD_FR"/>
    <property type="match status" value="1"/>
</dbReference>
<dbReference type="InterPro" id="IPR001041">
    <property type="entry name" value="2Fe-2S_ferredoxin-type"/>
</dbReference>
<evidence type="ECO:0000256" key="6">
    <source>
        <dbReference type="ARBA" id="ARBA00023002"/>
    </source>
</evidence>
<dbReference type="InterPro" id="IPR001433">
    <property type="entry name" value="OxRdtase_FAD/NAD-bd"/>
</dbReference>
<dbReference type="InterPro" id="IPR039261">
    <property type="entry name" value="FNR_nucleotide-bd"/>
</dbReference>
<keyword evidence="3" id="KW-0001">2Fe-2S</keyword>
<evidence type="ECO:0000256" key="5">
    <source>
        <dbReference type="ARBA" id="ARBA00022827"/>
    </source>
</evidence>
<evidence type="ECO:0000256" key="7">
    <source>
        <dbReference type="ARBA" id="ARBA00023004"/>
    </source>
</evidence>
<dbReference type="SUPFAM" id="SSF52343">
    <property type="entry name" value="Ferredoxin reductase-like, C-terminal NADP-linked domain"/>
    <property type="match status" value="1"/>
</dbReference>
<evidence type="ECO:0000313" key="12">
    <source>
        <dbReference type="Proteomes" id="UP000664417"/>
    </source>
</evidence>
<dbReference type="Gene3D" id="2.40.30.10">
    <property type="entry name" value="Translation factors"/>
    <property type="match status" value="1"/>
</dbReference>
<dbReference type="GO" id="GO:0050660">
    <property type="term" value="F:flavin adenine dinucleotide binding"/>
    <property type="evidence" value="ECO:0007669"/>
    <property type="project" value="TreeGrafter"/>
</dbReference>
<dbReference type="CDD" id="cd00207">
    <property type="entry name" value="fer2"/>
    <property type="match status" value="1"/>
</dbReference>
<feature type="domain" description="2Fe-2S ferredoxin-type" evidence="9">
    <location>
        <begin position="274"/>
        <end position="361"/>
    </location>
</feature>
<evidence type="ECO:0000256" key="8">
    <source>
        <dbReference type="ARBA" id="ARBA00023014"/>
    </source>
</evidence>
<sequence length="361" mass="38569">MPQPPRGPFPLKVTEVHAVAERAKTLVFAVPAELQPQFTWRAGQFITVHPIIDGKQVQRAYSLCTGPVAGGSPSITVQRVENGLVSNYLHDHIGVGDSLLVSPPRGNFCADIQAKNHRTYYAFAAGSGITPIFAQVQQILATESTSHIFLLYGCRDEDNIIFAKALEDLAAKHHGRLQVDITLSRPRSHQWRAMFSTRPRWTGATGRIDGARVKEWAIANPPPNQTVRYLVCGPGDMIDTVINALGEIDVAKSDILSERFGAAAKKGGSTGSAATLSVTLAGKTTQIPVAAGQTLLQAMTAAGVEAPFSCQAGVCGSCRAKCTKGRVEQPGAAALSEKERADGYVLTCRAQPTEAQVAVRF</sequence>
<keyword evidence="8" id="KW-0411">Iron-sulfur</keyword>
<dbReference type="GO" id="GO:0046872">
    <property type="term" value="F:metal ion binding"/>
    <property type="evidence" value="ECO:0007669"/>
    <property type="project" value="UniProtKB-KW"/>
</dbReference>
<dbReference type="CDD" id="cd06214">
    <property type="entry name" value="PA_degradation_oxidoreductase_like"/>
    <property type="match status" value="1"/>
</dbReference>
<keyword evidence="4" id="KW-0479">Metal-binding</keyword>
<dbReference type="GO" id="GO:0051537">
    <property type="term" value="F:2 iron, 2 sulfur cluster binding"/>
    <property type="evidence" value="ECO:0007669"/>
    <property type="project" value="UniProtKB-KW"/>
</dbReference>
<keyword evidence="2" id="KW-0285">Flavoprotein</keyword>
<dbReference type="InterPro" id="IPR036010">
    <property type="entry name" value="2Fe-2S_ferredoxin-like_sf"/>
</dbReference>
<keyword evidence="7" id="KW-0408">Iron</keyword>
<dbReference type="PANTHER" id="PTHR47354:SF8">
    <property type="entry name" value="1,2-PHENYLACETYL-COA EPOXIDASE, SUBUNIT E"/>
    <property type="match status" value="1"/>
</dbReference>
<name>A0A8J7QJU9_9BACT</name>
<comment type="cofactor">
    <cofactor evidence="1">
        <name>FAD</name>
        <dbReference type="ChEBI" id="CHEBI:57692"/>
    </cofactor>
</comment>
<dbReference type="InterPro" id="IPR050415">
    <property type="entry name" value="MRET"/>
</dbReference>
<dbReference type="PANTHER" id="PTHR47354">
    <property type="entry name" value="NADH OXIDOREDUCTASE HCR"/>
    <property type="match status" value="1"/>
</dbReference>
<protein>
    <submittedName>
        <fullName evidence="11">Ferredoxin--NADP reductase</fullName>
    </submittedName>
</protein>
<evidence type="ECO:0000313" key="11">
    <source>
        <dbReference type="EMBL" id="MBO1322226.1"/>
    </source>
</evidence>
<dbReference type="Pfam" id="PF00970">
    <property type="entry name" value="FAD_binding_6"/>
    <property type="match status" value="1"/>
</dbReference>
<dbReference type="InterPro" id="IPR017938">
    <property type="entry name" value="Riboflavin_synthase-like_b-brl"/>
</dbReference>
<evidence type="ECO:0000256" key="1">
    <source>
        <dbReference type="ARBA" id="ARBA00001974"/>
    </source>
</evidence>
<comment type="caution">
    <text evidence="11">The sequence shown here is derived from an EMBL/GenBank/DDBJ whole genome shotgun (WGS) entry which is preliminary data.</text>
</comment>
<keyword evidence="12" id="KW-1185">Reference proteome</keyword>
<dbReference type="InterPro" id="IPR012675">
    <property type="entry name" value="Beta-grasp_dom_sf"/>
</dbReference>
<organism evidence="11 12">
    <name type="scientific">Acanthopleuribacter pedis</name>
    <dbReference type="NCBI Taxonomy" id="442870"/>
    <lineage>
        <taxon>Bacteria</taxon>
        <taxon>Pseudomonadati</taxon>
        <taxon>Acidobacteriota</taxon>
        <taxon>Holophagae</taxon>
        <taxon>Acanthopleuribacterales</taxon>
        <taxon>Acanthopleuribacteraceae</taxon>
        <taxon>Acanthopleuribacter</taxon>
    </lineage>
</organism>